<dbReference type="PANTHER" id="PTHR39163:SF1">
    <property type="entry name" value="FERREDOXIN"/>
    <property type="match status" value="1"/>
</dbReference>
<dbReference type="EMBL" id="CP000478">
    <property type="protein sequence ID" value="ABK18608.1"/>
    <property type="molecule type" value="Genomic_DNA"/>
</dbReference>
<evidence type="ECO:0000256" key="3">
    <source>
        <dbReference type="ARBA" id="ARBA00022448"/>
    </source>
</evidence>
<dbReference type="PROSITE" id="PS00198">
    <property type="entry name" value="4FE4S_FER_1"/>
    <property type="match status" value="1"/>
</dbReference>
<organism evidence="11 12">
    <name type="scientific">Syntrophobacter fumaroxidans (strain DSM 10017 / MPOB)</name>
    <dbReference type="NCBI Taxonomy" id="335543"/>
    <lineage>
        <taxon>Bacteria</taxon>
        <taxon>Pseudomonadati</taxon>
        <taxon>Thermodesulfobacteriota</taxon>
        <taxon>Syntrophobacteria</taxon>
        <taxon>Syntrophobacterales</taxon>
        <taxon>Syntrophobacteraceae</taxon>
        <taxon>Syntrophobacter</taxon>
    </lineage>
</organism>
<keyword evidence="5 9" id="KW-0479">Metal-binding</keyword>
<keyword evidence="6 9" id="KW-0249">Electron transport</keyword>
<proteinExistence type="predicted"/>
<dbReference type="InterPro" id="IPR017900">
    <property type="entry name" value="4Fe4S_Fe_S_CS"/>
</dbReference>
<evidence type="ECO:0000259" key="10">
    <source>
        <dbReference type="PROSITE" id="PS51379"/>
    </source>
</evidence>
<evidence type="ECO:0000313" key="12">
    <source>
        <dbReference type="Proteomes" id="UP000001784"/>
    </source>
</evidence>
<comment type="function">
    <text evidence="2 9">Ferredoxins are iron-sulfur proteins that transfer electrons in a wide variety of metabolic reactions.</text>
</comment>
<keyword evidence="8 9" id="KW-0411">Iron-sulfur</keyword>
<evidence type="ECO:0000256" key="1">
    <source>
        <dbReference type="ARBA" id="ARBA00001966"/>
    </source>
</evidence>
<sequence>MSKKVYIETEECVGCQSCVGLCPEVFGFDDDAEKAFVILAEGGPEECIDEAIATCPAECIHWEE</sequence>
<dbReference type="eggNOG" id="COG1141">
    <property type="taxonomic scope" value="Bacteria"/>
</dbReference>
<dbReference type="RefSeq" id="WP_011699772.1">
    <property type="nucleotide sequence ID" value="NC_008554.1"/>
</dbReference>
<dbReference type="Pfam" id="PF13370">
    <property type="entry name" value="Fer4_13"/>
    <property type="match status" value="1"/>
</dbReference>
<dbReference type="GO" id="GO:0009055">
    <property type="term" value="F:electron transfer activity"/>
    <property type="evidence" value="ECO:0007669"/>
    <property type="project" value="UniProtKB-UniRule"/>
</dbReference>
<reference evidence="11 12" key="1">
    <citation type="submission" date="2006-10" db="EMBL/GenBank/DDBJ databases">
        <title>Complete sequence of Syntrophobacter fumaroxidans MPOB.</title>
        <authorList>
            <consortium name="US DOE Joint Genome Institute"/>
            <person name="Copeland A."/>
            <person name="Lucas S."/>
            <person name="Lapidus A."/>
            <person name="Barry K."/>
            <person name="Detter J.C."/>
            <person name="Glavina del Rio T."/>
            <person name="Hammon N."/>
            <person name="Israni S."/>
            <person name="Pitluck S."/>
            <person name="Goltsman E.G."/>
            <person name="Martinez M."/>
            <person name="Schmutz J."/>
            <person name="Larimer F."/>
            <person name="Land M."/>
            <person name="Hauser L."/>
            <person name="Kyrpides N."/>
            <person name="Kim E."/>
            <person name="Boone D.R."/>
            <person name="Brockman F."/>
            <person name="Culley D."/>
            <person name="Ferry J."/>
            <person name="Gunsalus R."/>
            <person name="McInerney M.J."/>
            <person name="Morrison M."/>
            <person name="Plugge C."/>
            <person name="Rohlin L."/>
            <person name="Scholten J."/>
            <person name="Sieber J."/>
            <person name="Stams A.J.M."/>
            <person name="Worm P."/>
            <person name="Henstra A.M."/>
            <person name="Richardson P."/>
        </authorList>
    </citation>
    <scope>NUCLEOTIDE SEQUENCE [LARGE SCALE GENOMIC DNA]</scope>
    <source>
        <strain evidence="12">DSM 10017 / MPOB</strain>
    </source>
</reference>
<evidence type="ECO:0000256" key="8">
    <source>
        <dbReference type="ARBA" id="ARBA00023014"/>
    </source>
</evidence>
<evidence type="ECO:0000256" key="4">
    <source>
        <dbReference type="ARBA" id="ARBA00022485"/>
    </source>
</evidence>
<dbReference type="Proteomes" id="UP000001784">
    <property type="component" value="Chromosome"/>
</dbReference>
<dbReference type="InterPro" id="IPR052395">
    <property type="entry name" value="ET_Ferredoxin"/>
</dbReference>
<keyword evidence="12" id="KW-1185">Reference proteome</keyword>
<dbReference type="PRINTS" id="PR00352">
    <property type="entry name" value="3FE4SFRDOXIN"/>
</dbReference>
<accession>A0LMF6</accession>
<feature type="domain" description="4Fe-4S ferredoxin-type" evidence="10">
    <location>
        <begin position="3"/>
        <end position="31"/>
    </location>
</feature>
<gene>
    <name evidence="11" type="ordered locus">Sfum_2933</name>
</gene>
<protein>
    <recommendedName>
        <fullName evidence="9">Ferredoxin</fullName>
    </recommendedName>
</protein>
<dbReference type="PROSITE" id="PS51379">
    <property type="entry name" value="4FE4S_FER_2"/>
    <property type="match status" value="1"/>
</dbReference>
<evidence type="ECO:0000313" key="11">
    <source>
        <dbReference type="EMBL" id="ABK18608.1"/>
    </source>
</evidence>
<keyword evidence="7 9" id="KW-0408">Iron</keyword>
<evidence type="ECO:0000256" key="7">
    <source>
        <dbReference type="ARBA" id="ARBA00023004"/>
    </source>
</evidence>
<dbReference type="Gene3D" id="3.30.70.20">
    <property type="match status" value="1"/>
</dbReference>
<keyword evidence="3 9" id="KW-0813">Transport</keyword>
<dbReference type="KEGG" id="sfu:Sfum_2933"/>
<dbReference type="InterPro" id="IPR001080">
    <property type="entry name" value="3Fe4S_ferredoxin"/>
</dbReference>
<dbReference type="InterPro" id="IPR017896">
    <property type="entry name" value="4Fe4S_Fe-S-bd"/>
</dbReference>
<comment type="cofactor">
    <cofactor evidence="1">
        <name>[4Fe-4S] cluster</name>
        <dbReference type="ChEBI" id="CHEBI:49883"/>
    </cofactor>
</comment>
<dbReference type="GO" id="GO:0005506">
    <property type="term" value="F:iron ion binding"/>
    <property type="evidence" value="ECO:0007669"/>
    <property type="project" value="UniProtKB-UniRule"/>
</dbReference>
<evidence type="ECO:0000256" key="2">
    <source>
        <dbReference type="ARBA" id="ARBA00003532"/>
    </source>
</evidence>
<dbReference type="InParanoid" id="A0LMF6"/>
<name>A0LMF6_SYNFM</name>
<evidence type="ECO:0000256" key="5">
    <source>
        <dbReference type="ARBA" id="ARBA00022723"/>
    </source>
</evidence>
<keyword evidence="4" id="KW-0004">4Fe-4S</keyword>
<dbReference type="OrthoDB" id="9803319at2"/>
<evidence type="ECO:0000256" key="9">
    <source>
        <dbReference type="RuleBase" id="RU368020"/>
    </source>
</evidence>
<dbReference type="AlphaFoldDB" id="A0LMF6"/>
<dbReference type="SUPFAM" id="SSF54862">
    <property type="entry name" value="4Fe-4S ferredoxins"/>
    <property type="match status" value="1"/>
</dbReference>
<dbReference type="GO" id="GO:0051539">
    <property type="term" value="F:4 iron, 4 sulfur cluster binding"/>
    <property type="evidence" value="ECO:0007669"/>
    <property type="project" value="UniProtKB-KW"/>
</dbReference>
<evidence type="ECO:0000256" key="6">
    <source>
        <dbReference type="ARBA" id="ARBA00022982"/>
    </source>
</evidence>
<dbReference type="PANTHER" id="PTHR39163">
    <property type="entry name" value="FERREDOXIN"/>
    <property type="match status" value="1"/>
</dbReference>
<dbReference type="HOGENOM" id="CLU_139698_6_4_7"/>
<dbReference type="STRING" id="335543.Sfum_2933"/>